<evidence type="ECO:0000313" key="4">
    <source>
        <dbReference type="Proteomes" id="UP000500857"/>
    </source>
</evidence>
<dbReference type="PANTHER" id="PTHR12697">
    <property type="entry name" value="PBS LYASE HEAT-LIKE PROTEIN"/>
    <property type="match status" value="1"/>
</dbReference>
<sequence length="281" mass="30375">MLDDFESASPSAPEAGGESLTVEEAIANLRHEDLSLRYYAAWWIGRFGVREPEAIDALLDLLQEHGDRTEAGGYPLQRNAARALGKVGDDRAVPALIDCLDSPDYYVREAAAEGLQRLGDPEAIPALLQLLDGGVEAAVRVPGKPHLNQPYDTIIEALGSLKATEATEAIAPFLNHFFERVQYSAARAMYQLTGDPAYGDRLVEALRGPKLQLRRSASIDLGAIGYLPAAPAIAQTLVENSIKLISLKGIVEHHLDSPESDKPPALSEAAIDILYLMDSLL</sequence>
<dbReference type="Gene3D" id="1.25.10.10">
    <property type="entry name" value="Leucine-rich Repeat Variant"/>
    <property type="match status" value="2"/>
</dbReference>
<dbReference type="Proteomes" id="UP000500857">
    <property type="component" value="Chromosome"/>
</dbReference>
<dbReference type="SMART" id="SM00567">
    <property type="entry name" value="EZ_HEAT"/>
    <property type="match status" value="5"/>
</dbReference>
<dbReference type="EMBL" id="CP051167">
    <property type="protein sequence ID" value="QIZ71058.1"/>
    <property type="molecule type" value="Genomic_DNA"/>
</dbReference>
<organism evidence="3 4">
    <name type="scientific">Oxynema aestuarii AP17</name>
    <dbReference type="NCBI Taxonomy" id="2064643"/>
    <lineage>
        <taxon>Bacteria</taxon>
        <taxon>Bacillati</taxon>
        <taxon>Cyanobacteriota</taxon>
        <taxon>Cyanophyceae</taxon>
        <taxon>Oscillatoriophycideae</taxon>
        <taxon>Oscillatoriales</taxon>
        <taxon>Oscillatoriaceae</taxon>
        <taxon>Oxynema</taxon>
        <taxon>Oxynema aestuarii</taxon>
    </lineage>
</organism>
<dbReference type="AlphaFoldDB" id="A0A6H1TWR9"/>
<evidence type="ECO:0000256" key="1">
    <source>
        <dbReference type="ARBA" id="ARBA00022549"/>
    </source>
</evidence>
<dbReference type="PANTHER" id="PTHR12697:SF5">
    <property type="entry name" value="DEOXYHYPUSINE HYDROXYLASE"/>
    <property type="match status" value="1"/>
</dbReference>
<dbReference type="KEGG" id="oxy:HCG48_11030"/>
<accession>A0A6H1TWR9</accession>
<keyword evidence="4" id="KW-1185">Reference proteome</keyword>
<dbReference type="InterPro" id="IPR011989">
    <property type="entry name" value="ARM-like"/>
</dbReference>
<dbReference type="RefSeq" id="WP_168569213.1">
    <property type="nucleotide sequence ID" value="NZ_CP051167.1"/>
</dbReference>
<reference evidence="3 4" key="1">
    <citation type="submission" date="2020-04" db="EMBL/GenBank/DDBJ databases">
        <authorList>
            <person name="Basu S."/>
            <person name="Maruthanayagam V."/>
            <person name="Chakraborty S."/>
            <person name="Pramanik A."/>
            <person name="Mukherjee J."/>
            <person name="Brink B."/>
        </authorList>
    </citation>
    <scope>NUCLEOTIDE SEQUENCE [LARGE SCALE GENOMIC DNA]</scope>
    <source>
        <strain evidence="3 4">AP17</strain>
    </source>
</reference>
<proteinExistence type="predicted"/>
<evidence type="ECO:0000313" key="3">
    <source>
        <dbReference type="EMBL" id="QIZ71058.1"/>
    </source>
</evidence>
<evidence type="ECO:0000256" key="2">
    <source>
        <dbReference type="ARBA" id="ARBA00022738"/>
    </source>
</evidence>
<dbReference type="GO" id="GO:0030089">
    <property type="term" value="C:phycobilisome"/>
    <property type="evidence" value="ECO:0007669"/>
    <property type="project" value="UniProtKB-KW"/>
</dbReference>
<protein>
    <submittedName>
        <fullName evidence="3">HEAT repeat domain-containing protein</fullName>
    </submittedName>
</protein>
<name>A0A6H1TWR9_9CYAN</name>
<dbReference type="InterPro" id="IPR004155">
    <property type="entry name" value="PBS_lyase_HEAT"/>
</dbReference>
<dbReference type="InterPro" id="IPR016024">
    <property type="entry name" value="ARM-type_fold"/>
</dbReference>
<keyword evidence="1" id="KW-0042">Antenna complex</keyword>
<dbReference type="SUPFAM" id="SSF48371">
    <property type="entry name" value="ARM repeat"/>
    <property type="match status" value="1"/>
</dbReference>
<dbReference type="Pfam" id="PF03130">
    <property type="entry name" value="HEAT_PBS"/>
    <property type="match status" value="2"/>
</dbReference>
<dbReference type="GO" id="GO:0016491">
    <property type="term" value="F:oxidoreductase activity"/>
    <property type="evidence" value="ECO:0007669"/>
    <property type="project" value="TreeGrafter"/>
</dbReference>
<gene>
    <name evidence="3" type="ORF">HCG48_11030</name>
</gene>
<keyword evidence="2" id="KW-0605">Phycobilisome</keyword>
<dbReference type="Pfam" id="PF13646">
    <property type="entry name" value="HEAT_2"/>
    <property type="match status" value="1"/>
</dbReference>